<evidence type="ECO:0000313" key="14">
    <source>
        <dbReference type="EMBL" id="KJE92436.1"/>
    </source>
</evidence>
<dbReference type="InterPro" id="IPR000742">
    <property type="entry name" value="EGF"/>
</dbReference>
<dbReference type="GO" id="GO:0004930">
    <property type="term" value="F:G protein-coupled receptor activity"/>
    <property type="evidence" value="ECO:0007669"/>
    <property type="project" value="InterPro"/>
</dbReference>
<dbReference type="InterPro" id="IPR000203">
    <property type="entry name" value="GPS"/>
</dbReference>
<proteinExistence type="predicted"/>
<evidence type="ECO:0000256" key="4">
    <source>
        <dbReference type="ARBA" id="ARBA00022692"/>
    </source>
</evidence>
<dbReference type="PROSITE" id="PS50261">
    <property type="entry name" value="G_PROTEIN_RECEP_F2_4"/>
    <property type="match status" value="1"/>
</dbReference>
<feature type="transmembrane region" description="Helical" evidence="9">
    <location>
        <begin position="4195"/>
        <end position="4219"/>
    </location>
</feature>
<dbReference type="PANTHER" id="PTHR45692">
    <property type="entry name" value="G_PROTEIN_RECEP_F2_4 DOMAIN-CONTAINING PROTEIN"/>
    <property type="match status" value="1"/>
</dbReference>
<dbReference type="InterPro" id="IPR046338">
    <property type="entry name" value="GAIN_dom_sf"/>
</dbReference>
<dbReference type="PRINTS" id="PR00249">
    <property type="entry name" value="GPCRSECRETIN"/>
</dbReference>
<dbReference type="Gene3D" id="2.60.220.50">
    <property type="match status" value="1"/>
</dbReference>
<dbReference type="STRING" id="595528.A0A0D2UBM4"/>
<dbReference type="EMBL" id="KE346363">
    <property type="protein sequence ID" value="KJE92436.1"/>
    <property type="molecule type" value="Genomic_DNA"/>
</dbReference>
<evidence type="ECO:0000256" key="2">
    <source>
        <dbReference type="ARBA" id="ARBA00004236"/>
    </source>
</evidence>
<feature type="transmembrane region" description="Helical" evidence="9">
    <location>
        <begin position="4274"/>
        <end position="4300"/>
    </location>
</feature>
<comment type="subcellular location">
    <subcellularLocation>
        <location evidence="2">Cell membrane</location>
    </subcellularLocation>
    <subcellularLocation>
        <location evidence="1">Membrane</location>
        <topology evidence="1">Multi-pass membrane protein</topology>
    </subcellularLocation>
</comment>
<evidence type="ECO:0000256" key="10">
    <source>
        <dbReference type="SAM" id="SignalP"/>
    </source>
</evidence>
<dbReference type="PROSITE" id="PS50221">
    <property type="entry name" value="GAIN_B"/>
    <property type="match status" value="1"/>
</dbReference>
<dbReference type="InterPro" id="IPR009030">
    <property type="entry name" value="Growth_fac_rcpt_cys_sf"/>
</dbReference>
<feature type="transmembrane region" description="Helical" evidence="9">
    <location>
        <begin position="4320"/>
        <end position="4338"/>
    </location>
</feature>
<feature type="transmembrane region" description="Helical" evidence="9">
    <location>
        <begin position="4344"/>
        <end position="4366"/>
    </location>
</feature>
<keyword evidence="4 9" id="KW-0812">Transmembrane</keyword>
<dbReference type="GO" id="GO:0007166">
    <property type="term" value="P:cell surface receptor signaling pathway"/>
    <property type="evidence" value="ECO:0007669"/>
    <property type="project" value="InterPro"/>
</dbReference>
<dbReference type="SMART" id="SM00303">
    <property type="entry name" value="GPS"/>
    <property type="match status" value="1"/>
</dbReference>
<feature type="transmembrane region" description="Helical" evidence="9">
    <location>
        <begin position="4231"/>
        <end position="4254"/>
    </location>
</feature>
<dbReference type="OrthoDB" id="300641at2759"/>
<evidence type="ECO:0000259" key="11">
    <source>
        <dbReference type="PROSITE" id="PS50221"/>
    </source>
</evidence>
<dbReference type="InterPro" id="IPR006212">
    <property type="entry name" value="Furin_repeat"/>
</dbReference>
<evidence type="ECO:0000256" key="6">
    <source>
        <dbReference type="ARBA" id="ARBA00023136"/>
    </source>
</evidence>
<keyword evidence="7" id="KW-1015">Disulfide bond</keyword>
<dbReference type="SUPFAM" id="SSF57184">
    <property type="entry name" value="Growth factor receptor domain"/>
    <property type="match status" value="6"/>
</dbReference>
<keyword evidence="5 9" id="KW-1133">Transmembrane helix</keyword>
<feature type="transmembrane region" description="Helical" evidence="9">
    <location>
        <begin position="4122"/>
        <end position="4143"/>
    </location>
</feature>
<dbReference type="SMART" id="SM00261">
    <property type="entry name" value="FU"/>
    <property type="match status" value="10"/>
</dbReference>
<feature type="region of interest" description="Disordered" evidence="8">
    <location>
        <begin position="4389"/>
        <end position="4458"/>
    </location>
</feature>
<evidence type="ECO:0000256" key="3">
    <source>
        <dbReference type="ARBA" id="ARBA00022475"/>
    </source>
</evidence>
<dbReference type="GO" id="GO:0005886">
    <property type="term" value="C:plasma membrane"/>
    <property type="evidence" value="ECO:0007669"/>
    <property type="project" value="UniProtKB-SubCell"/>
</dbReference>
<keyword evidence="15" id="KW-1185">Reference proteome</keyword>
<evidence type="ECO:0000259" key="12">
    <source>
        <dbReference type="PROSITE" id="PS50227"/>
    </source>
</evidence>
<dbReference type="InterPro" id="IPR057244">
    <property type="entry name" value="GAIN_B"/>
</dbReference>
<feature type="transmembrane region" description="Helical" evidence="9">
    <location>
        <begin position="4155"/>
        <end position="4175"/>
    </location>
</feature>
<sequence length="4516" mass="469313">MLHRPQAAMTLLVAMVALIATTAHPTYADVCTYSGSGAWTVVSNWSPHQPTATDSVVVAASAILSVSSSTTVASMTLSPNSVFSITGGTFAVGAFTSSPTSKLVLTAGTFSYSSVVLQGEFSWQSTALSGSVAAAPFTASGKVTIQLGGGIGVASTAVTIASADVTWVSTSNYYPSLTSSSTLTFATGSVVAVSAQSANTNGLVFGDTTSRVYNYGQITITSSVCQALVSFKAQVFNYGSIIYADSSNCALPYRVDYASGLSNYGLIKVDDGVQWAVWTLQSSFLNAPNATLAPGLKVTSITSSGQSFRLFGTFAPGTTAISNLVISAASAQLYPSRLGVVALIANLGGNNALTLGPCTGDPAIVPATDSQEAFALAYACYATLTSISVRSGIFPLFKYFTTAFTPSISVSSTGNLQLQDATVNMLSTFFASSGTISCASAITPPCNLNFQASTNLTLLGTFTTNSAVLTFASTTTLNLPGSMYIYTSTASSKVVLASSTTLTKNSNQSPFSGIGTVANSGNLQVVLADPAAGFRPAIAFSNTGSVTVSVAPGITASSTLDIVFSDSFSNSGGFYFADSSNAGIPLRSIQFQSGYSSTATSIISANVSSVSMNFAAAAWVNGTFFGTALHAPTGLVATSVVPLLTVTGGAAAAQFGPASMNVAELVVSGGNIVLASCDGDPLFPCMTSIRRIGVTGTSGSCQLTVANTAMAIALQPDVWTLGGACQLTFPGSYQVDGGMFITGGRVGCVSGGDCSALDVMSNSSMQLVNSFTVYGSTLKFRAPLFIDFSGTNYVYLIGLVASSQLHFYSNTSISVARTVTTRAVFSSSATQLINYGTMTVQFVGCPSGLYMSAPFVNNGIVRLLGTGASAPCATNQLYLPDYSFSNFGTLFYDASTNNGLTLGMTFYSLATDSSSVMAGRVGTLTISSSTPSAIRGAFFGTTTSDVSGPLPYISSLQQLQLQAPVSLAPTTMNAVAVTVSSSVTQLNPCGADPSDFSCYASIATVGLTGTGSGCMLNVSSTLAAASLQPANWLLGGSCTLNIPGNYTMAGSLFLNGGFLKCTSANASCIVDVLSNSTVGDTTTFQVVQSILRFRNTVQWMASSTNSYAYLLGSSSGGFTASLEFYGATTVVVSRLVNSRLVYSAYSASLLNAGDMTVLLQTCPSGLNVQVPFVNTGSIRVMSAVAGGCTSHSLVLDGYQFTNDDDGLLFLDDSTNANNPFDLTFAGGVINTAGSAMFGRVGLLTISGLSSSIEGHFFGSSLSTPLTTLPYTEHDTLTSSIAISFAPTSMQVVKLVVSASATTLRDCGGVAGASSCYASIQQVILYGSTTCSLTVASNATSTGLQPAFWSIGGSCTLNLPGSFPISGSVLLTGGTIACTFGGTCVVDIQSNSTIRLSDSSLTVTETSLRFRANVRWEIVSNSYIYLLGTRSLSELQFYSTTTVLNSRTTASRVVFSSYTAQIVNYGSLVVQLLSCPSFTYLSAPLINYGTILMQSVNLTCATHTLTQDGPVSHYGEFFFNTSSNGNLPVTINLNAGLTTWPGSVMAGDVGTMQLQGTAPYSIQGAFFGTIKSNLTGSTPYASSIASIATSASTLTWQPTTMNLAAITQTSGVAQFLPCDGVGSYVCYRSIATIAASGSASQLYVNSNMTALGDFQPSLQLTSGARLLISGSLTLTKPFLFRGATLTRMTGASMSSSILLMANGTVDLTATLVTDVPVTFADRVSILASTTNAFMYTTAQPARYIFASSSKTTVLQSIANPSTYYWYASDFTVPSYLVYGELNITYTVCGANFRAASNVLNAGRLLIQSTASGCSTPYAINFGDGVLTNLGSITVDTATVPSFSAVSVASLQSSDNSTLFANANITTLTISSSSYIGGVGPSFKVGTLDVRATTVVNSSQLAVTSISTSSTLTLSACGRLFSYACYSSWRSLLASGFGSAVSLVQELLDVAQPSITVQAGVVTLLGTNITLLRPVTLTGGALVGSTNVSAQTVVTLYAPNNVLQASATVSLQSLVVRVAGGLAWTWTTSLVQLLGASNLASLVVLETGSILINSSVTESSAVAFGNSIGASNLRPWVNLGSMTFLAAVCNAKFITSATLINSGLIQFQTASATPCVDSIVLDFRMALNNFGQIVTDKTLIPRFAPSSGMNSMILYPGSSFTGSFSDLQLTSFSDTNMIGGTLPSIDRLTSSGTLIVTSNTCPVARFVVRSTAKLILGPCSTAYFNTSSVNFTLAAETAFACYSGVTDVSVLEQSTVQLHQNLSVYLQPTWTFGSSSQATLALWGVVNMTRPVQFNGLVVTLLSGAPESATLNLLAPVTITRTMLIYDTHVAFAQPVNISMPASTQVMVAQGNLFLTGTLVHFLPSCTVQFNATLPLGSPQLFYTYVNAQILNEGTININMISCPSFFAIGSLVNSGVLSVTGNASCLQRHSVNFDSYVINTGAIRLDEVSFPVSSLLLHGYSSTNAASFRTNALTTINYAVIVQTAYPTTDSLISGVFTVGPQSTVTFSSDTVVDDVSHVQISQLIISSSFGNNSLGSCFPADSTDCWEISALTIQQSTVAYATANVLARLTNGLLLLTDATLALFEPVVTVNTNITWAGGSIKGLGGMASTLNANGPFTKLDNANMQLRDVTLVINSASATWFVRDVYALSVSTSSASLRGGVVLGSGASLAFVPGASVTVGATTVFQVLSNTAAYATVDFQNAGAIDTSALSGALALRFGVPIVNNGTLSLPGSLFVPICLNECFCNSITAATPRAACPFSVRLGCRACSSFCLSSEYLLDGSCVSSCPAPMVVDNSTCASSCSTPGALIDPITRHCYVGTCDAGEFFNAGTCTPCGAGCATCSSAASCDTCQPSDVLYAGACLDGCPPGLVEYNGACLTQCPSGLFSYNASCVSCSALGLPIYLPTSSCVETCPAQWVNNGTYCEACSAGCLVCDSATTCTQCSAPKLLYEGICYNDCPDGTYANSGSCLPCSANCALCKVSDVCDSCLPSYSRLEGGCVLECPLPYVTNGTDCVVPRCADGTYRLGTNCVIACPSGMYGDAATATCEFCISSCEVCSNGMVCDVCNPGFLHQLDGSCKDACLVYQFHFEGACYETCPAGTFLINDTICVSSCPPPTFAEGTNCILSGCAPGTYYFESDCLASCPPGTYPYDATFTCQPCSAGCAECFVGTECSDCNPGFLLESNGTCTDACTVYSYQFEGLCYESCPPDTFLIDTTTCVSSCPAGTYGNVADNTCEPCHTSCSTCDSSAFDGCTSCPPNHVLTVDHTCIAGCPPTQFASDHGCVDACDVGEFQVQTANGGICADSCNPEGVTPISCTPVCGSHQRPAGQFCLECSATCQTCAQIGCTSCYSSMWLSDSDCVHTCPAGQVAVNDTRVCAAKCPADTVLWSGVCYRSCPSGLFTHGNQCVVACPQGTLALANGTCILPAQCPSDYFISGTFCLSHCLSGYIFGQQCVSQCPTLHNDTHCLTLCPELSEGMTCVSECSGQNPFVSSNKTCVGQCPGFHNATHCLTSCPELSDGMTCVTKCSGQNPFVSSSKTCVGQCPGFHNATHCLTSCPELSEGMTCVSQCSGQNPFVSSSKTCVGQCPGFHNATHCLTSCPELSDGMTCVSQCSGQNPFVSLSATCVSECSGFHNATHCLTSCPELSDGMTCVSECSAQNPFVSSSKTCVSECSGFHNTTHCLTSCPELSDGMTCVTKCSAQNPFVSSSKTCVGQCAAFHNATHCLTSCPELSEGSTCVTQCSAEKPYVSNRMCLGQCPPPLVASGSSCVPRCEENALNGITWPATISNTTISTSCLGGVSGTVTRTCSVTGTWNAPIAACTSVSDTLSELNKNMNATTAVVVLTQVLNVVNQTSNFASGDLTAVTTIFDAFFGLPVTPGSTSVVSVIQIFVAMSSIPSITTAITNVSTFNPGSIIREISTVLLLASPPQYTRPDGTVDYQSPEIQIIVAPVSVANINESSVIAITSQGSTGGAGHYVVDVALPGSVLLALAAATSLSNFVIEASIMTSDAFFPSSQMVPGEVFIGSQILSFSVQGQVLTNLSEPLRFTFGHPAATATASAPARSCVWYDYAISSWSTTGCTTREIDSFTTECSCNHATDFSVLFDLNGASGSSEVLSTITYVGCALSLAGVLLTFGTFLAFSQLRTPAIRMVMHLCVAIFAVNLVFLAGASPPSSLQDDEDHSSTEWGQCRATAIFLHYFLLTAFFWMFAMVVSLFRAIVLLDSNTHLYFKHIAIACWSVPALFVIITMAVDIDNYGSTTACWITERAALLGAFVVPVLVLIAVNFVLFIAIVRALLRNAAELKSLQQENRPQARAIAAIFVLLGVTWVFGILALDDAATAMEYLFVIFNSLQGFFIFVLYCCNRRVLTEYRKAVDKSYHSLRMRSTSRTSGGHSSASSNFGSTSSGYATNNSSTLARSRPTSSAYYSSHDDVRQGYSSSATSSPSPTRSRSTGLTLRAPVDFNASNTTTGFASQLHLPAINFATTLPPRPLTVEHRSVHIEMEQLPGDETRV</sequence>
<keyword evidence="10" id="KW-0732">Signal</keyword>
<evidence type="ECO:0000256" key="5">
    <source>
        <dbReference type="ARBA" id="ARBA00022989"/>
    </source>
</evidence>
<feature type="signal peptide" evidence="10">
    <location>
        <begin position="1"/>
        <end position="28"/>
    </location>
</feature>
<dbReference type="InterPro" id="IPR001879">
    <property type="entry name" value="GPCR_2_extracellular_dom"/>
</dbReference>
<evidence type="ECO:0000256" key="7">
    <source>
        <dbReference type="ARBA" id="ARBA00023157"/>
    </source>
</evidence>
<protein>
    <recommendedName>
        <fullName evidence="16">Membrane-associated protein</fullName>
    </recommendedName>
</protein>
<evidence type="ECO:0000259" key="13">
    <source>
        <dbReference type="PROSITE" id="PS50261"/>
    </source>
</evidence>
<dbReference type="Gene3D" id="1.20.1070.10">
    <property type="entry name" value="Rhodopsin 7-helix transmembrane proteins"/>
    <property type="match status" value="1"/>
</dbReference>
<keyword evidence="6 9" id="KW-0472">Membrane</keyword>
<dbReference type="CDD" id="cd00064">
    <property type="entry name" value="FU"/>
    <property type="match status" value="3"/>
</dbReference>
<feature type="domain" description="G-protein coupled receptors family 2 profile 2" evidence="13">
    <location>
        <begin position="4119"/>
        <end position="4368"/>
    </location>
</feature>
<accession>A0A0D2UBM4</accession>
<dbReference type="InterPro" id="IPR000832">
    <property type="entry name" value="GPCR_2_secretin-like"/>
</dbReference>
<feature type="compositionally biased region" description="Low complexity" evidence="8">
    <location>
        <begin position="4389"/>
        <end position="4409"/>
    </location>
</feature>
<dbReference type="SUPFAM" id="SSF81321">
    <property type="entry name" value="Family A G protein-coupled receptor-like"/>
    <property type="match status" value="1"/>
</dbReference>
<name>A0A0D2UBM4_CAPO3</name>
<evidence type="ECO:0008006" key="16">
    <source>
        <dbReference type="Google" id="ProtNLM"/>
    </source>
</evidence>
<dbReference type="Gene3D" id="2.10.220.10">
    <property type="entry name" value="Hormone Receptor, Insulin-like Growth Factor Receptor 1, Chain A, domain 2"/>
    <property type="match status" value="6"/>
</dbReference>
<reference evidence="15" key="1">
    <citation type="submission" date="2011-02" db="EMBL/GenBank/DDBJ databases">
        <title>The Genome Sequence of Capsaspora owczarzaki ATCC 30864.</title>
        <authorList>
            <person name="Russ C."/>
            <person name="Cuomo C."/>
            <person name="Burger G."/>
            <person name="Gray M.W."/>
            <person name="Holland P.W.H."/>
            <person name="King N."/>
            <person name="Lang F.B.F."/>
            <person name="Roger A.J."/>
            <person name="Ruiz-Trillo I."/>
            <person name="Young S.K."/>
            <person name="Zeng Q."/>
            <person name="Gargeya S."/>
            <person name="Alvarado L."/>
            <person name="Berlin A."/>
            <person name="Chapman S.B."/>
            <person name="Chen Z."/>
            <person name="Freedman E."/>
            <person name="Gellesch M."/>
            <person name="Goldberg J."/>
            <person name="Griggs A."/>
            <person name="Gujja S."/>
            <person name="Heilman E."/>
            <person name="Heiman D."/>
            <person name="Howarth C."/>
            <person name="Mehta T."/>
            <person name="Neiman D."/>
            <person name="Pearson M."/>
            <person name="Roberts A."/>
            <person name="Saif S."/>
            <person name="Shea T."/>
            <person name="Shenoy N."/>
            <person name="Sisk P."/>
            <person name="Stolte C."/>
            <person name="Sykes S."/>
            <person name="White J."/>
            <person name="Yandava C."/>
            <person name="Haas B."/>
            <person name="Nusbaum C."/>
            <person name="Birren B."/>
        </authorList>
    </citation>
    <scope>NUCLEOTIDE SEQUENCE</scope>
    <source>
        <strain evidence="15">ATCC 30864</strain>
    </source>
</reference>
<feature type="compositionally biased region" description="Low complexity" evidence="8">
    <location>
        <begin position="4441"/>
        <end position="4456"/>
    </location>
</feature>
<dbReference type="PROSITE" id="PS50227">
    <property type="entry name" value="G_PROTEIN_RECEP_F2_3"/>
    <property type="match status" value="1"/>
</dbReference>
<keyword evidence="3" id="KW-1003">Cell membrane</keyword>
<evidence type="ECO:0000256" key="8">
    <source>
        <dbReference type="SAM" id="MobiDB-lite"/>
    </source>
</evidence>
<dbReference type="eggNOG" id="KOG3525">
    <property type="taxonomic scope" value="Eukaryota"/>
</dbReference>
<dbReference type="Pfam" id="PF00002">
    <property type="entry name" value="7tm_2"/>
    <property type="match status" value="1"/>
</dbReference>
<feature type="compositionally biased region" description="Polar residues" evidence="8">
    <location>
        <begin position="4410"/>
        <end position="4430"/>
    </location>
</feature>
<dbReference type="Proteomes" id="UP000008743">
    <property type="component" value="Unassembled WGS sequence"/>
</dbReference>
<evidence type="ECO:0000313" key="15">
    <source>
        <dbReference type="Proteomes" id="UP000008743"/>
    </source>
</evidence>
<dbReference type="PANTHER" id="PTHR45692:SF1">
    <property type="entry name" value="G-PROTEIN COUPLED RECEPTORS FAMILY 2 PROFILE 2 DOMAIN-CONTAINING PROTEIN"/>
    <property type="match status" value="1"/>
</dbReference>
<feature type="domain" description="G-protein coupled receptors family 2 profile 1" evidence="12">
    <location>
        <begin position="3759"/>
        <end position="3816"/>
    </location>
</feature>
<gene>
    <name evidence="14" type="ORF">CAOG_009659</name>
</gene>
<dbReference type="CDD" id="cd15040">
    <property type="entry name" value="7tmB2_Adhesion"/>
    <property type="match status" value="1"/>
</dbReference>
<dbReference type="InParanoid" id="A0A0D2UBM4"/>
<feature type="domain" description="GAIN-B" evidence="11">
    <location>
        <begin position="3955"/>
        <end position="4113"/>
    </location>
</feature>
<dbReference type="InterPro" id="IPR017981">
    <property type="entry name" value="GPCR_2-like_7TM"/>
</dbReference>
<evidence type="ECO:0000256" key="9">
    <source>
        <dbReference type="SAM" id="Phobius"/>
    </source>
</evidence>
<dbReference type="SMART" id="SM00181">
    <property type="entry name" value="EGF"/>
    <property type="match status" value="11"/>
</dbReference>
<organism evidence="14 15">
    <name type="scientific">Capsaspora owczarzaki (strain ATCC 30864)</name>
    <dbReference type="NCBI Taxonomy" id="595528"/>
    <lineage>
        <taxon>Eukaryota</taxon>
        <taxon>Filasterea</taxon>
        <taxon>Capsaspora</taxon>
    </lineage>
</organism>
<feature type="chain" id="PRO_5002265507" description="Membrane-associated protein" evidence="10">
    <location>
        <begin position="29"/>
        <end position="4516"/>
    </location>
</feature>
<evidence type="ECO:0000256" key="1">
    <source>
        <dbReference type="ARBA" id="ARBA00004141"/>
    </source>
</evidence>